<dbReference type="InterPro" id="IPR036397">
    <property type="entry name" value="RNaseH_sf"/>
</dbReference>
<dbReference type="Proteomes" id="UP000245469">
    <property type="component" value="Unassembled WGS sequence"/>
</dbReference>
<dbReference type="OrthoDB" id="9803913at2"/>
<dbReference type="InterPro" id="IPR012337">
    <property type="entry name" value="RNaseH-like_sf"/>
</dbReference>
<reference evidence="2 3" key="1">
    <citation type="submission" date="2018-03" db="EMBL/GenBank/DDBJ databases">
        <title>Genomic Encyclopedia of Archaeal and Bacterial Type Strains, Phase II (KMG-II): from individual species to whole genera.</title>
        <authorList>
            <person name="Goeker M."/>
        </authorList>
    </citation>
    <scope>NUCLEOTIDE SEQUENCE [LARGE SCALE GENOMIC DNA]</scope>
    <source>
        <strain evidence="2 3">DSM 44889</strain>
    </source>
</reference>
<organism evidence="2 3">
    <name type="scientific">Quadrisphaera granulorum</name>
    <dbReference type="NCBI Taxonomy" id="317664"/>
    <lineage>
        <taxon>Bacteria</taxon>
        <taxon>Bacillati</taxon>
        <taxon>Actinomycetota</taxon>
        <taxon>Actinomycetes</taxon>
        <taxon>Kineosporiales</taxon>
        <taxon>Kineosporiaceae</taxon>
        <taxon>Quadrisphaera</taxon>
    </lineage>
</organism>
<name>A0A315ZNM0_9ACTN</name>
<evidence type="ECO:0000313" key="2">
    <source>
        <dbReference type="EMBL" id="PWJ47116.1"/>
    </source>
</evidence>
<protein>
    <submittedName>
        <fullName evidence="2">DNA polymerase III epsilon subunit-like protein</fullName>
    </submittedName>
</protein>
<comment type="caution">
    <text evidence="2">The sequence shown here is derived from an EMBL/GenBank/DDBJ whole genome shotgun (WGS) entry which is preliminary data.</text>
</comment>
<evidence type="ECO:0000313" key="3">
    <source>
        <dbReference type="Proteomes" id="UP000245469"/>
    </source>
</evidence>
<dbReference type="Gene3D" id="3.30.420.10">
    <property type="entry name" value="Ribonuclease H-like superfamily/Ribonuclease H"/>
    <property type="match status" value="1"/>
</dbReference>
<dbReference type="GO" id="GO:0004527">
    <property type="term" value="F:exonuclease activity"/>
    <property type="evidence" value="ECO:0007669"/>
    <property type="project" value="UniProtKB-ARBA"/>
</dbReference>
<proteinExistence type="predicted"/>
<dbReference type="EMBL" id="QGDQ01000041">
    <property type="protein sequence ID" value="PWJ47116.1"/>
    <property type="molecule type" value="Genomic_DNA"/>
</dbReference>
<evidence type="ECO:0000259" key="1">
    <source>
        <dbReference type="SMART" id="SM00479"/>
    </source>
</evidence>
<gene>
    <name evidence="2" type="ORF">BXY45_14113</name>
</gene>
<dbReference type="SMART" id="SM00479">
    <property type="entry name" value="EXOIII"/>
    <property type="match status" value="1"/>
</dbReference>
<dbReference type="SUPFAM" id="SSF53098">
    <property type="entry name" value="Ribonuclease H-like"/>
    <property type="match status" value="1"/>
</dbReference>
<dbReference type="Pfam" id="PF00929">
    <property type="entry name" value="RNase_T"/>
    <property type="match status" value="1"/>
</dbReference>
<dbReference type="AlphaFoldDB" id="A0A315ZNM0"/>
<feature type="domain" description="Exonuclease" evidence="1">
    <location>
        <begin position="24"/>
        <end position="190"/>
    </location>
</feature>
<dbReference type="GO" id="GO:0003676">
    <property type="term" value="F:nucleic acid binding"/>
    <property type="evidence" value="ECO:0007669"/>
    <property type="project" value="InterPro"/>
</dbReference>
<dbReference type="RefSeq" id="WP_109776522.1">
    <property type="nucleotide sequence ID" value="NZ_QGDQ01000041.1"/>
</dbReference>
<sequence length="198" mass="21213">MSATPETVHTAVLPRQRRDLAGFDFVSVDVETWNNRTGSVCAIGLAVVRGGQIVDEYEALCHPASEFGEADYRHMAINRLQLGDIYHALSFEDVLSTVSAFVGDLPVVAHNAPADAAHLARACEVAGIDAPAWEWHCTEAIARKALDLTSWALPDIAAALQLPRFSLHQSGAEARATASVLLGLAKQTGAVRLGHLPR</sequence>
<dbReference type="InterPro" id="IPR013520">
    <property type="entry name" value="Ribonucl_H"/>
</dbReference>
<keyword evidence="3" id="KW-1185">Reference proteome</keyword>
<accession>A0A315ZNM0</accession>